<organism evidence="2 3">
    <name type="scientific">Steinernema carpocapsae</name>
    <name type="common">Entomopathogenic nematode</name>
    <dbReference type="NCBI Taxonomy" id="34508"/>
    <lineage>
        <taxon>Eukaryota</taxon>
        <taxon>Metazoa</taxon>
        <taxon>Ecdysozoa</taxon>
        <taxon>Nematoda</taxon>
        <taxon>Chromadorea</taxon>
        <taxon>Rhabditida</taxon>
        <taxon>Tylenchina</taxon>
        <taxon>Panagrolaimomorpha</taxon>
        <taxon>Strongyloidoidea</taxon>
        <taxon>Steinernematidae</taxon>
        <taxon>Steinernema</taxon>
    </lineage>
</organism>
<dbReference type="Proteomes" id="UP000298663">
    <property type="component" value="Unassembled WGS sequence"/>
</dbReference>
<name>A0A4U5NVU4_STECR</name>
<sequence length="123" mass="13728">MTGFNSSVATRAKDKKCRRRRLLRPPALRSILGMPGIMVTNDLTRSKNPNVETPAFTTCWDSQPQAHSSKTPSGARAKTFYQPLFVTFLSAFTTSDAPYSSPLPPFLTVFSFFFFDFSLFSDG</sequence>
<feature type="region of interest" description="Disordered" evidence="1">
    <location>
        <begin position="1"/>
        <end position="20"/>
    </location>
</feature>
<keyword evidence="3" id="KW-1185">Reference proteome</keyword>
<reference evidence="2 3" key="2">
    <citation type="journal article" date="2019" name="G3 (Bethesda)">
        <title>Hybrid Assembly of the Genome of the Entomopathogenic Nematode Steinernema carpocapsae Identifies the X-Chromosome.</title>
        <authorList>
            <person name="Serra L."/>
            <person name="Macchietto M."/>
            <person name="Macias-Munoz A."/>
            <person name="McGill C.J."/>
            <person name="Rodriguez I.M."/>
            <person name="Rodriguez B."/>
            <person name="Murad R."/>
            <person name="Mortazavi A."/>
        </authorList>
    </citation>
    <scope>NUCLEOTIDE SEQUENCE [LARGE SCALE GENOMIC DNA]</scope>
    <source>
        <strain evidence="2 3">ALL</strain>
    </source>
</reference>
<evidence type="ECO:0000313" key="3">
    <source>
        <dbReference type="Proteomes" id="UP000298663"/>
    </source>
</evidence>
<gene>
    <name evidence="2" type="ORF">L596_012047</name>
</gene>
<dbReference type="EMBL" id="AZBU02000003">
    <property type="protein sequence ID" value="TKR87687.1"/>
    <property type="molecule type" value="Genomic_DNA"/>
</dbReference>
<evidence type="ECO:0000313" key="2">
    <source>
        <dbReference type="EMBL" id="TKR87687.1"/>
    </source>
</evidence>
<comment type="caution">
    <text evidence="2">The sequence shown here is derived from an EMBL/GenBank/DDBJ whole genome shotgun (WGS) entry which is preliminary data.</text>
</comment>
<protein>
    <submittedName>
        <fullName evidence="2">Uncharacterized protein</fullName>
    </submittedName>
</protein>
<accession>A0A4U5NVU4</accession>
<dbReference type="AlphaFoldDB" id="A0A4U5NVU4"/>
<evidence type="ECO:0000256" key="1">
    <source>
        <dbReference type="SAM" id="MobiDB-lite"/>
    </source>
</evidence>
<reference evidence="2 3" key="1">
    <citation type="journal article" date="2015" name="Genome Biol.">
        <title>Comparative genomics of Steinernema reveals deeply conserved gene regulatory networks.</title>
        <authorList>
            <person name="Dillman A.R."/>
            <person name="Macchietto M."/>
            <person name="Porter C.F."/>
            <person name="Rogers A."/>
            <person name="Williams B."/>
            <person name="Antoshechkin I."/>
            <person name="Lee M.M."/>
            <person name="Goodwin Z."/>
            <person name="Lu X."/>
            <person name="Lewis E.E."/>
            <person name="Goodrich-Blair H."/>
            <person name="Stock S.P."/>
            <person name="Adams B.J."/>
            <person name="Sternberg P.W."/>
            <person name="Mortazavi A."/>
        </authorList>
    </citation>
    <scope>NUCLEOTIDE SEQUENCE [LARGE SCALE GENOMIC DNA]</scope>
    <source>
        <strain evidence="2 3">ALL</strain>
    </source>
</reference>
<proteinExistence type="predicted"/>